<dbReference type="AlphaFoldDB" id="A0A1H0UFI2"/>
<dbReference type="GO" id="GO:0005524">
    <property type="term" value="F:ATP binding"/>
    <property type="evidence" value="ECO:0007669"/>
    <property type="project" value="UniProtKB-KW"/>
</dbReference>
<evidence type="ECO:0000313" key="14">
    <source>
        <dbReference type="EMBL" id="SDP64883.1"/>
    </source>
</evidence>
<dbReference type="GO" id="GO:0005737">
    <property type="term" value="C:cytoplasm"/>
    <property type="evidence" value="ECO:0007669"/>
    <property type="project" value="TreeGrafter"/>
</dbReference>
<dbReference type="NCBIfam" id="TIGR01499">
    <property type="entry name" value="folC"/>
    <property type="match status" value="1"/>
</dbReference>
<comment type="similarity">
    <text evidence="2 11">Belongs to the folylpolyglutamate synthase family.</text>
</comment>
<dbReference type="InterPro" id="IPR036565">
    <property type="entry name" value="Mur-like_cat_sf"/>
</dbReference>
<evidence type="ECO:0000256" key="11">
    <source>
        <dbReference type="PIRNR" id="PIRNR001563"/>
    </source>
</evidence>
<evidence type="ECO:0000256" key="10">
    <source>
        <dbReference type="ARBA" id="ARBA00047493"/>
    </source>
</evidence>
<evidence type="ECO:0000256" key="4">
    <source>
        <dbReference type="ARBA" id="ARBA00022598"/>
    </source>
</evidence>
<dbReference type="EC" id="6.3.2.17" evidence="3"/>
<evidence type="ECO:0000256" key="9">
    <source>
        <dbReference type="ARBA" id="ARBA00030592"/>
    </source>
</evidence>
<dbReference type="InterPro" id="IPR013221">
    <property type="entry name" value="Mur_ligase_cen"/>
</dbReference>
<dbReference type="InterPro" id="IPR036615">
    <property type="entry name" value="Mur_ligase_C_dom_sf"/>
</dbReference>
<evidence type="ECO:0000256" key="3">
    <source>
        <dbReference type="ARBA" id="ARBA00013025"/>
    </source>
</evidence>
<dbReference type="PIRSF" id="PIRSF001563">
    <property type="entry name" value="Folylpolyglu_synth"/>
    <property type="match status" value="1"/>
</dbReference>
<dbReference type="EMBL" id="FNJM01000010">
    <property type="protein sequence ID" value="SDP64883.1"/>
    <property type="molecule type" value="Genomic_DNA"/>
</dbReference>
<dbReference type="PANTHER" id="PTHR11136">
    <property type="entry name" value="FOLYLPOLYGLUTAMATE SYNTHASE-RELATED"/>
    <property type="match status" value="1"/>
</dbReference>
<comment type="cofactor">
    <cofactor evidence="1">
        <name>Mg(2+)</name>
        <dbReference type="ChEBI" id="CHEBI:18420"/>
    </cofactor>
</comment>
<evidence type="ECO:0000313" key="15">
    <source>
        <dbReference type="Proteomes" id="UP000198597"/>
    </source>
</evidence>
<dbReference type="Gene3D" id="3.90.190.20">
    <property type="entry name" value="Mur ligase, C-terminal domain"/>
    <property type="match status" value="1"/>
</dbReference>
<evidence type="ECO:0000259" key="12">
    <source>
        <dbReference type="Pfam" id="PF02875"/>
    </source>
</evidence>
<keyword evidence="4 11" id="KW-0436">Ligase</keyword>
<evidence type="ECO:0000256" key="6">
    <source>
        <dbReference type="ARBA" id="ARBA00022741"/>
    </source>
</evidence>
<dbReference type="PROSITE" id="PS01011">
    <property type="entry name" value="FOLYLPOLYGLU_SYNT_1"/>
    <property type="match status" value="1"/>
</dbReference>
<keyword evidence="5" id="KW-0479">Metal-binding</keyword>
<dbReference type="RefSeq" id="WP_089971417.1">
    <property type="nucleotide sequence ID" value="NZ_FNJM01000010.1"/>
</dbReference>
<protein>
    <recommendedName>
        <fullName evidence="3">tetrahydrofolate synthase</fullName>
        <ecNumber evidence="3">6.3.2.17</ecNumber>
    </recommendedName>
    <alternativeName>
        <fullName evidence="9">Tetrahydrofolylpolyglutamate synthase</fullName>
    </alternativeName>
</protein>
<dbReference type="PROSITE" id="PS01012">
    <property type="entry name" value="FOLYLPOLYGLU_SYNT_2"/>
    <property type="match status" value="1"/>
</dbReference>
<keyword evidence="15" id="KW-1185">Reference proteome</keyword>
<dbReference type="InterPro" id="IPR004101">
    <property type="entry name" value="Mur_ligase_C"/>
</dbReference>
<name>A0A1H0UFI2_9CLOT</name>
<evidence type="ECO:0000256" key="2">
    <source>
        <dbReference type="ARBA" id="ARBA00008276"/>
    </source>
</evidence>
<evidence type="ECO:0000256" key="5">
    <source>
        <dbReference type="ARBA" id="ARBA00022723"/>
    </source>
</evidence>
<evidence type="ECO:0000256" key="1">
    <source>
        <dbReference type="ARBA" id="ARBA00001946"/>
    </source>
</evidence>
<keyword evidence="8" id="KW-0460">Magnesium</keyword>
<dbReference type="Pfam" id="PF08245">
    <property type="entry name" value="Mur_ligase_M"/>
    <property type="match status" value="1"/>
</dbReference>
<dbReference type="GO" id="GO:0008841">
    <property type="term" value="F:dihydrofolate synthase activity"/>
    <property type="evidence" value="ECO:0007669"/>
    <property type="project" value="TreeGrafter"/>
</dbReference>
<gene>
    <name evidence="14" type="ORF">SAMN04488529_110100</name>
</gene>
<dbReference type="InterPro" id="IPR001645">
    <property type="entry name" value="Folylpolyglutamate_synth"/>
</dbReference>
<keyword evidence="7 11" id="KW-0067">ATP-binding</keyword>
<dbReference type="PANTHER" id="PTHR11136:SF0">
    <property type="entry name" value="DIHYDROFOLATE SYNTHETASE-RELATED"/>
    <property type="match status" value="1"/>
</dbReference>
<accession>A0A1H0UFI2</accession>
<dbReference type="GO" id="GO:0004326">
    <property type="term" value="F:tetrahydrofolylpolyglutamate synthase activity"/>
    <property type="evidence" value="ECO:0007669"/>
    <property type="project" value="UniProtKB-EC"/>
</dbReference>
<dbReference type="OrthoDB" id="9809356at2"/>
<sequence>MKYEDAMKYITEVGNFGSNYGLKRTFRLLELLGNPQNKIKLIHIAGTNGKGSTTAMISKILMGNGYKVGMYTSPFLEEFEERIQINRVNIPKEKLANLMDELKIAVDKVIEEGYNHPTEFEIITCLMFLYFYKENIDFGVIEVGLGGRLDSTNVITPIISIITSISYDHTNILGNTLTKISREKSGIIKECVPVVIFPQEEEVLKVIKSKCKELNAPLHIINEIDSELIEILQEEKPYQKVKIKGIKAEYNIKLPLLGEHQILNLSLAIKAIELLERNKKVKISKEILEKSLEDVCWNGRLEVMKKSPLVVLDGAHNIQGITTLKQNIEKYFKYKNIYLILGILADKDVEEMIKVITPMAKEVYAVTPNSIRAELAEDLKNEVLKYNENCIAFEKYEYALNKALEIAKEDDIIVACGSLYMVGGMRTIIKKL</sequence>
<dbReference type="SUPFAM" id="SSF53623">
    <property type="entry name" value="MurD-like peptide ligases, catalytic domain"/>
    <property type="match status" value="1"/>
</dbReference>
<evidence type="ECO:0000259" key="13">
    <source>
        <dbReference type="Pfam" id="PF08245"/>
    </source>
</evidence>
<dbReference type="Proteomes" id="UP000198597">
    <property type="component" value="Unassembled WGS sequence"/>
</dbReference>
<dbReference type="STRING" id="94869.SAMN04488529_110100"/>
<keyword evidence="6 11" id="KW-0547">Nucleotide-binding</keyword>
<dbReference type="Gene3D" id="3.40.1190.10">
    <property type="entry name" value="Mur-like, catalytic domain"/>
    <property type="match status" value="1"/>
</dbReference>
<dbReference type="GO" id="GO:0046872">
    <property type="term" value="F:metal ion binding"/>
    <property type="evidence" value="ECO:0007669"/>
    <property type="project" value="UniProtKB-KW"/>
</dbReference>
<evidence type="ECO:0000256" key="8">
    <source>
        <dbReference type="ARBA" id="ARBA00022842"/>
    </source>
</evidence>
<feature type="domain" description="Mur ligase central" evidence="13">
    <location>
        <begin position="44"/>
        <end position="271"/>
    </location>
</feature>
<proteinExistence type="inferred from homology"/>
<dbReference type="SUPFAM" id="SSF53244">
    <property type="entry name" value="MurD-like peptide ligases, peptide-binding domain"/>
    <property type="match status" value="1"/>
</dbReference>
<reference evidence="14 15" key="1">
    <citation type="submission" date="2016-10" db="EMBL/GenBank/DDBJ databases">
        <authorList>
            <person name="de Groot N.N."/>
        </authorList>
    </citation>
    <scope>NUCLEOTIDE SEQUENCE [LARGE SCALE GENOMIC DNA]</scope>
    <source>
        <strain evidence="14 15">DSM 12272</strain>
    </source>
</reference>
<comment type="catalytic activity">
    <reaction evidence="10">
        <text>(6S)-5,6,7,8-tetrahydrofolyl-(gamma-L-Glu)(n) + L-glutamate + ATP = (6S)-5,6,7,8-tetrahydrofolyl-(gamma-L-Glu)(n+1) + ADP + phosphate + H(+)</text>
        <dbReference type="Rhea" id="RHEA:10580"/>
        <dbReference type="Rhea" id="RHEA-COMP:14738"/>
        <dbReference type="Rhea" id="RHEA-COMP:14740"/>
        <dbReference type="ChEBI" id="CHEBI:15378"/>
        <dbReference type="ChEBI" id="CHEBI:29985"/>
        <dbReference type="ChEBI" id="CHEBI:30616"/>
        <dbReference type="ChEBI" id="CHEBI:43474"/>
        <dbReference type="ChEBI" id="CHEBI:141005"/>
        <dbReference type="ChEBI" id="CHEBI:456216"/>
        <dbReference type="EC" id="6.3.2.17"/>
    </reaction>
</comment>
<organism evidence="14 15">
    <name type="scientific">Clostridium gasigenes</name>
    <dbReference type="NCBI Taxonomy" id="94869"/>
    <lineage>
        <taxon>Bacteria</taxon>
        <taxon>Bacillati</taxon>
        <taxon>Bacillota</taxon>
        <taxon>Clostridia</taxon>
        <taxon>Eubacteriales</taxon>
        <taxon>Clostridiaceae</taxon>
        <taxon>Clostridium</taxon>
    </lineage>
</organism>
<dbReference type="Pfam" id="PF02875">
    <property type="entry name" value="Mur_ligase_C"/>
    <property type="match status" value="1"/>
</dbReference>
<dbReference type="InterPro" id="IPR018109">
    <property type="entry name" value="Folylpolyglutamate_synth_CS"/>
</dbReference>
<dbReference type="FunFam" id="3.40.1190.10:FF:000011">
    <property type="entry name" value="Folylpolyglutamate synthase/dihydrofolate synthase"/>
    <property type="match status" value="1"/>
</dbReference>
<evidence type="ECO:0000256" key="7">
    <source>
        <dbReference type="ARBA" id="ARBA00022840"/>
    </source>
</evidence>
<feature type="domain" description="Mur ligase C-terminal" evidence="12">
    <location>
        <begin position="299"/>
        <end position="418"/>
    </location>
</feature>